<evidence type="ECO:0000313" key="2">
    <source>
        <dbReference type="EMBL" id="GEB33284.1"/>
    </source>
</evidence>
<gene>
    <name evidence="2" type="ORF">BPA01_28640</name>
</gene>
<dbReference type="RefSeq" id="WP_122965626.1">
    <property type="nucleotide sequence ID" value="NZ_BJMH01000012.1"/>
</dbReference>
<dbReference type="InterPro" id="IPR018966">
    <property type="entry name" value="VTC_domain"/>
</dbReference>
<feature type="domain" description="VTC" evidence="1">
    <location>
        <begin position="16"/>
        <end position="235"/>
    </location>
</feature>
<dbReference type="InterPro" id="IPR042267">
    <property type="entry name" value="VTC_sf"/>
</dbReference>
<dbReference type="Proteomes" id="UP000316882">
    <property type="component" value="Unassembled WGS sequence"/>
</dbReference>
<accession>A0A4Y3PIL2</accession>
<dbReference type="AlphaFoldDB" id="A0A4Y3PIL2"/>
<reference evidence="2 3" key="1">
    <citation type="submission" date="2019-06" db="EMBL/GenBank/DDBJ databases">
        <title>Whole genome shotgun sequence of Brevibacillus parabrevis NBRC 12334.</title>
        <authorList>
            <person name="Hosoyama A."/>
            <person name="Uohara A."/>
            <person name="Ohji S."/>
            <person name="Ichikawa N."/>
        </authorList>
    </citation>
    <scope>NUCLEOTIDE SEQUENCE [LARGE SCALE GENOMIC DNA]</scope>
    <source>
        <strain evidence="2 3">NBRC 12334</strain>
    </source>
</reference>
<organism evidence="2 3">
    <name type="scientific">Brevibacillus parabrevis</name>
    <dbReference type="NCBI Taxonomy" id="54914"/>
    <lineage>
        <taxon>Bacteria</taxon>
        <taxon>Bacillati</taxon>
        <taxon>Bacillota</taxon>
        <taxon>Bacilli</taxon>
        <taxon>Bacillales</taxon>
        <taxon>Paenibacillaceae</taxon>
        <taxon>Brevibacillus</taxon>
    </lineage>
</organism>
<dbReference type="EMBL" id="BJMH01000012">
    <property type="protein sequence ID" value="GEB33284.1"/>
    <property type="molecule type" value="Genomic_DNA"/>
</dbReference>
<keyword evidence="3" id="KW-1185">Reference proteome</keyword>
<evidence type="ECO:0000313" key="3">
    <source>
        <dbReference type="Proteomes" id="UP000316882"/>
    </source>
</evidence>
<comment type="caution">
    <text evidence="2">The sequence shown here is derived from an EMBL/GenBank/DDBJ whole genome shotgun (WGS) entry which is preliminary data.</text>
</comment>
<dbReference type="GO" id="GO:0006799">
    <property type="term" value="P:polyphosphate biosynthetic process"/>
    <property type="evidence" value="ECO:0007669"/>
    <property type="project" value="UniProtKB-ARBA"/>
</dbReference>
<name>A0A4Y3PIL2_BREPA</name>
<proteinExistence type="predicted"/>
<evidence type="ECO:0000259" key="1">
    <source>
        <dbReference type="Pfam" id="PF09359"/>
    </source>
</evidence>
<dbReference type="CDD" id="cd07750">
    <property type="entry name" value="PolyPPase_VTC_like"/>
    <property type="match status" value="1"/>
</dbReference>
<dbReference type="STRING" id="54914.AV540_18125"/>
<dbReference type="Gene3D" id="3.20.100.30">
    <property type="entry name" value="VTC, catalytic tunnel domain"/>
    <property type="match status" value="1"/>
</dbReference>
<sequence length="243" mass="28408">MKGTRATGRHAGSKVFRHELKYYLHWSDYETIRKKLRLIAYLDPHSIDETGYQIRSLYFDDIQDMALEDKKNAASSGRKYRIRIYNNSDAAIKMERKSKIGGYICKEAVAIARDEYASIMTGQTDFLKETESSLLRDFYVESRQPLFAPRIVTDYIREAYAMETGNVRVTFDKQLMTTVDFDDLFNDQLAMVSVIPQPMLIMEVKFDHFLPFNIQYLLQNLSNQRTLISKYAVCREKTKNLNN</sequence>
<protein>
    <submittedName>
        <fullName evidence="2">Molecular chaperone</fullName>
    </submittedName>
</protein>
<dbReference type="Pfam" id="PF09359">
    <property type="entry name" value="VTC"/>
    <property type="match status" value="1"/>
</dbReference>